<name>A0A964UZD7_9PROT</name>
<organism evidence="1 2">
    <name type="scientific">Candidatus Fonsibacter lacus</name>
    <dbReference type="NCBI Taxonomy" id="2576439"/>
    <lineage>
        <taxon>Bacteria</taxon>
        <taxon>Pseudomonadati</taxon>
        <taxon>Pseudomonadota</taxon>
        <taxon>Alphaproteobacteria</taxon>
        <taxon>Candidatus Pelagibacterales</taxon>
        <taxon>Candidatus Pelagibacterales incertae sedis</taxon>
        <taxon>Candidatus Fonsibacter</taxon>
    </lineage>
</organism>
<evidence type="ECO:0000313" key="1">
    <source>
        <dbReference type="EMBL" id="NBN88587.1"/>
    </source>
</evidence>
<reference evidence="1" key="1">
    <citation type="submission" date="2018-10" db="EMBL/GenBank/DDBJ databases">
        <title>Iterative Subtractive Binning of Freshwater Chronoseries Metagenomes Recovers Nearly Complete Genomes from over Four Hundred Novel Species.</title>
        <authorList>
            <person name="Rodriguez-R L.M."/>
            <person name="Tsementzi D."/>
            <person name="Luo C."/>
            <person name="Konstantinidis K.T."/>
        </authorList>
    </citation>
    <scope>NUCLEOTIDE SEQUENCE</scope>
    <source>
        <strain evidence="1">WB7_6_001</strain>
    </source>
</reference>
<evidence type="ECO:0008006" key="3">
    <source>
        <dbReference type="Google" id="ProtNLM"/>
    </source>
</evidence>
<proteinExistence type="predicted"/>
<gene>
    <name evidence="1" type="ORF">EBV32_05830</name>
</gene>
<sequence length="363" mass="34971">IYGPKAAGAWPAGVSLVGPAGATGSTGPAGSTGATGSAGAAATVSVGTVTTGAAGSSASVTNTGTSSAAVLAFSIPRGDTGATGSTGPSGVVSATAPITYNSGTQTVGISAATTSAAGSMSAADKVKLDAISGTNTGDQTITLTGEVTGSGTGSFATTLSNSAVIGKVLTGYTSGAGTVAATDTILQAIQKLNGNDAAFLTSATAATTYQPLTANLTALGANNVAYYLARANHTGTQAFSTLTAVPAEIGIACSDETTNLTTGTAKVTFRMPYAMTLTAVRLSVNTAPTGSALVVNIKEAGTTIFSTKPQIDASAKTSVGSGTTAVISDSALASDAEMTIDIDQIGSTIAGKGLKVWLIGTRA</sequence>
<protein>
    <recommendedName>
        <fullName evidence="3">Collagen-like protein</fullName>
    </recommendedName>
</protein>
<accession>A0A964UZD7</accession>
<evidence type="ECO:0000313" key="2">
    <source>
        <dbReference type="Proteomes" id="UP000713222"/>
    </source>
</evidence>
<dbReference type="AlphaFoldDB" id="A0A964UZD7"/>
<dbReference type="EMBL" id="RGET01000181">
    <property type="protein sequence ID" value="NBN88587.1"/>
    <property type="molecule type" value="Genomic_DNA"/>
</dbReference>
<comment type="caution">
    <text evidence="1">The sequence shown here is derived from an EMBL/GenBank/DDBJ whole genome shotgun (WGS) entry which is preliminary data.</text>
</comment>
<feature type="non-terminal residue" evidence="1">
    <location>
        <position position="1"/>
    </location>
</feature>
<dbReference type="Proteomes" id="UP000713222">
    <property type="component" value="Unassembled WGS sequence"/>
</dbReference>